<dbReference type="GO" id="GO:0045893">
    <property type="term" value="P:positive regulation of DNA-templated transcription"/>
    <property type="evidence" value="ECO:0007669"/>
    <property type="project" value="UniProtKB-ARBA"/>
</dbReference>
<keyword evidence="9" id="KW-0805">Transcription regulation</keyword>
<dbReference type="SMART" id="SM00355">
    <property type="entry name" value="ZnF_C2H2"/>
    <property type="match status" value="3"/>
</dbReference>
<evidence type="ECO:0000256" key="9">
    <source>
        <dbReference type="ARBA" id="ARBA00023015"/>
    </source>
</evidence>
<dbReference type="SUPFAM" id="SSF57667">
    <property type="entry name" value="beta-beta-alpha zinc fingers"/>
    <property type="match status" value="2"/>
</dbReference>
<evidence type="ECO:0000256" key="8">
    <source>
        <dbReference type="ARBA" id="ARBA00022843"/>
    </source>
</evidence>
<keyword evidence="12" id="KW-0804">Transcription</keyword>
<comment type="subcellular location">
    <subcellularLocation>
        <location evidence="1">Nucleus</location>
    </subcellularLocation>
</comment>
<dbReference type="PANTHER" id="PTHR23235">
    <property type="entry name" value="KRUEPPEL-LIKE TRANSCRIPTION FACTOR"/>
    <property type="match status" value="1"/>
</dbReference>
<dbReference type="InterPro" id="IPR013087">
    <property type="entry name" value="Znf_C2H2_type"/>
</dbReference>
<keyword evidence="7" id="KW-0862">Zinc</keyword>
<protein>
    <submittedName>
        <fullName evidence="18">Krueppel-like factor 1</fullName>
    </submittedName>
</protein>
<dbReference type="PROSITE" id="PS00028">
    <property type="entry name" value="ZINC_FINGER_C2H2_1"/>
    <property type="match status" value="3"/>
</dbReference>
<dbReference type="KEGG" id="pbi:103065090"/>
<reference evidence="18" key="1">
    <citation type="submission" date="2025-08" db="UniProtKB">
        <authorList>
            <consortium name="RefSeq"/>
        </authorList>
    </citation>
    <scope>IDENTIFICATION</scope>
    <source>
        <tissue evidence="18">Liver</tissue>
    </source>
</reference>
<organism evidence="17 18">
    <name type="scientific">Python bivittatus</name>
    <name type="common">Burmese python</name>
    <name type="synonym">Python molurus bivittatus</name>
    <dbReference type="NCBI Taxonomy" id="176946"/>
    <lineage>
        <taxon>Eukaryota</taxon>
        <taxon>Metazoa</taxon>
        <taxon>Chordata</taxon>
        <taxon>Craniata</taxon>
        <taxon>Vertebrata</taxon>
        <taxon>Euteleostomi</taxon>
        <taxon>Lepidosauria</taxon>
        <taxon>Squamata</taxon>
        <taxon>Bifurcata</taxon>
        <taxon>Unidentata</taxon>
        <taxon>Episquamata</taxon>
        <taxon>Toxicofera</taxon>
        <taxon>Serpentes</taxon>
        <taxon>Henophidia</taxon>
        <taxon>Pythonidae</taxon>
        <taxon>Python</taxon>
    </lineage>
</organism>
<proteinExistence type="inferred from homology"/>
<evidence type="ECO:0000259" key="16">
    <source>
        <dbReference type="PROSITE" id="PS50157"/>
    </source>
</evidence>
<dbReference type="GO" id="GO:0008270">
    <property type="term" value="F:zinc ion binding"/>
    <property type="evidence" value="ECO:0007669"/>
    <property type="project" value="UniProtKB-KW"/>
</dbReference>
<dbReference type="GO" id="GO:0005634">
    <property type="term" value="C:nucleus"/>
    <property type="evidence" value="ECO:0007669"/>
    <property type="project" value="UniProtKB-SubCell"/>
</dbReference>
<dbReference type="FunFam" id="3.30.160.60:FF:000018">
    <property type="entry name" value="Krueppel-like factor 15"/>
    <property type="match status" value="1"/>
</dbReference>
<evidence type="ECO:0000256" key="10">
    <source>
        <dbReference type="ARBA" id="ARBA00023125"/>
    </source>
</evidence>
<accession>A0A9F2WA54</accession>
<dbReference type="FunFam" id="3.30.160.60:FF:000237">
    <property type="entry name" value="Krueppel-like factor 2"/>
    <property type="match status" value="1"/>
</dbReference>
<feature type="domain" description="C2H2-type" evidence="16">
    <location>
        <begin position="325"/>
        <end position="354"/>
    </location>
</feature>
<evidence type="ECO:0000256" key="3">
    <source>
        <dbReference type="ARBA" id="ARBA00022553"/>
    </source>
</evidence>
<evidence type="ECO:0000256" key="13">
    <source>
        <dbReference type="ARBA" id="ARBA00023242"/>
    </source>
</evidence>
<keyword evidence="4" id="KW-0479">Metal-binding</keyword>
<feature type="domain" description="C2H2-type" evidence="16">
    <location>
        <begin position="355"/>
        <end position="378"/>
    </location>
</feature>
<keyword evidence="10" id="KW-0238">DNA-binding</keyword>
<gene>
    <name evidence="18" type="primary">LOC103065090</name>
</gene>
<dbReference type="FunFam" id="3.30.160.60:FF:000446">
    <property type="entry name" value="Zinc finger protein"/>
    <property type="match status" value="1"/>
</dbReference>
<dbReference type="Pfam" id="PF00096">
    <property type="entry name" value="zf-C2H2"/>
    <property type="match status" value="3"/>
</dbReference>
<name>A0A9F2WA54_PYTBI</name>
<dbReference type="AlphaFoldDB" id="A0A9F2WA54"/>
<dbReference type="OMA" id="QRSHGQY"/>
<keyword evidence="13" id="KW-0539">Nucleus</keyword>
<comment type="similarity">
    <text evidence="2">Belongs to the krueppel C2H2-type zinc-finger protein family.</text>
</comment>
<keyword evidence="8" id="KW-0832">Ubl conjugation</keyword>
<keyword evidence="3" id="KW-0597">Phosphoprotein</keyword>
<feature type="domain" description="C2H2-type" evidence="16">
    <location>
        <begin position="295"/>
        <end position="324"/>
    </location>
</feature>
<feature type="region of interest" description="Disordered" evidence="15">
    <location>
        <begin position="269"/>
        <end position="294"/>
    </location>
</feature>
<evidence type="ECO:0000256" key="14">
    <source>
        <dbReference type="PROSITE-ProRule" id="PRU00042"/>
    </source>
</evidence>
<dbReference type="PROSITE" id="PS50157">
    <property type="entry name" value="ZINC_FINGER_C2H2_2"/>
    <property type="match status" value="3"/>
</dbReference>
<sequence>MAFVETVLPSAGILRGFNHFQEIQSEVFQWWKTEDCPETPSLEFLESNQPEGVQQVKQEHEEAYWDLDFLLRNFSTSGQNAGLSQVDQEEQNSVSAVCQTVTVQEEVREKLPASLKVPEVPGPSNLEVKFLPGENSVNCAPVLPSYSQDIIDPNKGLVFSNNQLPHFFAQGDCVALAAAGQQPGEPRQRSHGQYYHLTCEAYVHPSPPLLSKHASYNQLPPAAVASQLPHCGLLNGYHPFSHGPYQARVQMYQTDSAFHSLPLLGFRKPPSPTREVTARPKKGHKQWPRKRPASHICNHPNCGKTYTKSSHLKAHLRTHTGEKPYHCTWEGCGWKFARSDELTRHYRKHTGQRPFKCHLCQRAFSRSDHLSLHLKRHV</sequence>
<dbReference type="CDD" id="cd21581">
    <property type="entry name" value="KLF1_N"/>
    <property type="match status" value="1"/>
</dbReference>
<evidence type="ECO:0000256" key="7">
    <source>
        <dbReference type="ARBA" id="ARBA00022833"/>
    </source>
</evidence>
<evidence type="ECO:0000256" key="11">
    <source>
        <dbReference type="ARBA" id="ARBA00023159"/>
    </source>
</evidence>
<evidence type="ECO:0000313" key="18">
    <source>
        <dbReference type="RefSeq" id="XP_007432556.1"/>
    </source>
</evidence>
<evidence type="ECO:0000256" key="5">
    <source>
        <dbReference type="ARBA" id="ARBA00022737"/>
    </source>
</evidence>
<dbReference type="RefSeq" id="XP_007432556.1">
    <property type="nucleotide sequence ID" value="XM_007432494.2"/>
</dbReference>
<dbReference type="Gene3D" id="3.30.160.60">
    <property type="entry name" value="Classic Zinc Finger"/>
    <property type="match status" value="3"/>
</dbReference>
<dbReference type="OrthoDB" id="4748970at2759"/>
<keyword evidence="6 14" id="KW-0863">Zinc-finger</keyword>
<evidence type="ECO:0000256" key="1">
    <source>
        <dbReference type="ARBA" id="ARBA00004123"/>
    </source>
</evidence>
<keyword evidence="11" id="KW-0010">Activator</keyword>
<evidence type="ECO:0000256" key="4">
    <source>
        <dbReference type="ARBA" id="ARBA00022723"/>
    </source>
</evidence>
<keyword evidence="17" id="KW-1185">Reference proteome</keyword>
<dbReference type="PANTHER" id="PTHR23235:SF133">
    <property type="entry name" value="KRUEPPEL-LIKE FACTOR 1"/>
    <property type="match status" value="1"/>
</dbReference>
<keyword evidence="5" id="KW-0677">Repeat</keyword>
<evidence type="ECO:0000313" key="17">
    <source>
        <dbReference type="Proteomes" id="UP000695026"/>
    </source>
</evidence>
<evidence type="ECO:0000256" key="2">
    <source>
        <dbReference type="ARBA" id="ARBA00006991"/>
    </source>
</evidence>
<evidence type="ECO:0000256" key="12">
    <source>
        <dbReference type="ARBA" id="ARBA00023163"/>
    </source>
</evidence>
<dbReference type="InterPro" id="IPR036236">
    <property type="entry name" value="Znf_C2H2_sf"/>
</dbReference>
<dbReference type="GO" id="GO:0000981">
    <property type="term" value="F:DNA-binding transcription factor activity, RNA polymerase II-specific"/>
    <property type="evidence" value="ECO:0007669"/>
    <property type="project" value="TreeGrafter"/>
</dbReference>
<evidence type="ECO:0000256" key="15">
    <source>
        <dbReference type="SAM" id="MobiDB-lite"/>
    </source>
</evidence>
<dbReference type="GO" id="GO:0000978">
    <property type="term" value="F:RNA polymerase II cis-regulatory region sequence-specific DNA binding"/>
    <property type="evidence" value="ECO:0007669"/>
    <property type="project" value="TreeGrafter"/>
</dbReference>
<dbReference type="GeneID" id="103065090"/>
<dbReference type="Proteomes" id="UP000695026">
    <property type="component" value="Unplaced"/>
</dbReference>
<evidence type="ECO:0000256" key="6">
    <source>
        <dbReference type="ARBA" id="ARBA00022771"/>
    </source>
</evidence>
<feature type="compositionally biased region" description="Basic residues" evidence="15">
    <location>
        <begin position="279"/>
        <end position="293"/>
    </location>
</feature>